<proteinExistence type="predicted"/>
<dbReference type="InterPro" id="IPR036259">
    <property type="entry name" value="MFS_trans_sf"/>
</dbReference>
<name>A0A7S1XCB9_9RHOD</name>
<feature type="transmembrane region" description="Helical" evidence="2">
    <location>
        <begin position="350"/>
        <end position="373"/>
    </location>
</feature>
<feature type="region of interest" description="Disordered" evidence="1">
    <location>
        <begin position="488"/>
        <end position="531"/>
    </location>
</feature>
<protein>
    <recommendedName>
        <fullName evidence="4">Major facilitator superfamily (MFS) profile domain-containing protein</fullName>
    </recommendedName>
</protein>
<feature type="transmembrane region" description="Helical" evidence="2">
    <location>
        <begin position="393"/>
        <end position="415"/>
    </location>
</feature>
<feature type="transmembrane region" description="Helical" evidence="2">
    <location>
        <begin position="104"/>
        <end position="123"/>
    </location>
</feature>
<feature type="region of interest" description="Disordered" evidence="1">
    <location>
        <begin position="1"/>
        <end position="21"/>
    </location>
</feature>
<dbReference type="Gene3D" id="1.20.1250.20">
    <property type="entry name" value="MFS general substrate transporter like domains"/>
    <property type="match status" value="2"/>
</dbReference>
<dbReference type="GO" id="GO:0022857">
    <property type="term" value="F:transmembrane transporter activity"/>
    <property type="evidence" value="ECO:0007669"/>
    <property type="project" value="InterPro"/>
</dbReference>
<sequence length="531" mass="59004">MERNRGEEFSDSESSNGGRREGETRMEYYRRIYQEMAPFVIISFTYLLFTVTDGGVRTIVLFQAFQKGFSSFETALMFVLYELAGVVTNFLAGIAGARWGLKSTLLVGLGMQVVGLGMLFGWSDTFTKAQAIVFVTIAQMLSGVAKDLVKLGGKAVTKLVTPDQKQERLFILVSWITGWKNSLKGVGYFLGGALVQWNYYAALAFLLALVLLAFPWAFRGLRSDLGRMRRENITWTSIFKKNHNINILSSARVFLFGSRDAWFDVPLPFYLRSVEGLNWERWAAAALLGGWIILYGNIQSNTPRWISKPLRQSPPNKYSAVLWAAISIINPIFLGSFMQFSSVFKQQERAGMVAVVIVGLIAFAIIFAINSSIHSYLVVKYSEGDKVAMNVGFYYMSNAFGRLMGTLIGGALFSFTGDTKSESLAACFWLSVGFIFITILISLFLDDDEGGLTCGPCLTCLTVDSEMEEEEEEHDELAGSLIHGDEFIGDPPDASDLPLIRDPGDQRDLNDPIHQSLMGGKSMTTELCHDQ</sequence>
<feature type="transmembrane region" description="Helical" evidence="2">
    <location>
        <begin position="427"/>
        <end position="445"/>
    </location>
</feature>
<dbReference type="PANTHER" id="PTHR23547">
    <property type="entry name" value="MAJOR FACILITATOR SUPERFAMILY DOMAIN, GENERAL SUBSTRATE TRANSPORTER"/>
    <property type="match status" value="1"/>
</dbReference>
<reference evidence="3" key="1">
    <citation type="submission" date="2021-01" db="EMBL/GenBank/DDBJ databases">
        <authorList>
            <person name="Corre E."/>
            <person name="Pelletier E."/>
            <person name="Niang G."/>
            <person name="Scheremetjew M."/>
            <person name="Finn R."/>
            <person name="Kale V."/>
            <person name="Holt S."/>
            <person name="Cochrane G."/>
            <person name="Meng A."/>
            <person name="Brown T."/>
            <person name="Cohen L."/>
        </authorList>
    </citation>
    <scope>NUCLEOTIDE SEQUENCE</scope>
    <source>
        <strain evidence="3">SAG 36.94</strain>
    </source>
</reference>
<feature type="transmembrane region" description="Helical" evidence="2">
    <location>
        <begin position="318"/>
        <end position="338"/>
    </location>
</feature>
<organism evidence="3">
    <name type="scientific">Compsopogon caeruleus</name>
    <dbReference type="NCBI Taxonomy" id="31354"/>
    <lineage>
        <taxon>Eukaryota</taxon>
        <taxon>Rhodophyta</taxon>
        <taxon>Compsopogonophyceae</taxon>
        <taxon>Compsopogonales</taxon>
        <taxon>Compsopogonaceae</taxon>
        <taxon>Compsopogon</taxon>
    </lineage>
</organism>
<dbReference type="Pfam" id="PF07690">
    <property type="entry name" value="MFS_1"/>
    <property type="match status" value="1"/>
</dbReference>
<gene>
    <name evidence="3" type="ORF">CCAE0312_LOCUS3631</name>
</gene>
<feature type="transmembrane region" description="Helical" evidence="2">
    <location>
        <begin position="36"/>
        <end position="56"/>
    </location>
</feature>
<dbReference type="AlphaFoldDB" id="A0A7S1XCB9"/>
<keyword evidence="2" id="KW-1133">Transmembrane helix</keyword>
<evidence type="ECO:0000256" key="1">
    <source>
        <dbReference type="SAM" id="MobiDB-lite"/>
    </source>
</evidence>
<dbReference type="EMBL" id="HBGH01006872">
    <property type="protein sequence ID" value="CAD9231554.1"/>
    <property type="molecule type" value="Transcribed_RNA"/>
</dbReference>
<feature type="transmembrane region" description="Helical" evidence="2">
    <location>
        <begin position="197"/>
        <end position="218"/>
    </location>
</feature>
<evidence type="ECO:0000256" key="2">
    <source>
        <dbReference type="SAM" id="Phobius"/>
    </source>
</evidence>
<dbReference type="SUPFAM" id="SSF103473">
    <property type="entry name" value="MFS general substrate transporter"/>
    <property type="match status" value="1"/>
</dbReference>
<feature type="compositionally biased region" description="Basic and acidic residues" evidence="1">
    <location>
        <begin position="502"/>
        <end position="511"/>
    </location>
</feature>
<dbReference type="InterPro" id="IPR011701">
    <property type="entry name" value="MFS"/>
</dbReference>
<dbReference type="InterPro" id="IPR047769">
    <property type="entry name" value="MFS_ArsJ"/>
</dbReference>
<feature type="transmembrane region" description="Helical" evidence="2">
    <location>
        <begin position="76"/>
        <end position="97"/>
    </location>
</feature>
<dbReference type="PANTHER" id="PTHR23547:SF1">
    <property type="entry name" value="MAJOR FACILITATOR SUPERFAMILY MFS_1"/>
    <property type="match status" value="1"/>
</dbReference>
<keyword evidence="2" id="KW-0472">Membrane</keyword>
<keyword evidence="2" id="KW-0812">Transmembrane</keyword>
<accession>A0A7S1XCB9</accession>
<evidence type="ECO:0000313" key="3">
    <source>
        <dbReference type="EMBL" id="CAD9231554.1"/>
    </source>
</evidence>
<evidence type="ECO:0008006" key="4">
    <source>
        <dbReference type="Google" id="ProtNLM"/>
    </source>
</evidence>